<name>W6XRA0_COCC2</name>
<proteinExistence type="predicted"/>
<keyword evidence="1" id="KW-0812">Transmembrane</keyword>
<dbReference type="RefSeq" id="XP_007717845.1">
    <property type="nucleotide sequence ID" value="XM_007719655.1"/>
</dbReference>
<dbReference type="AlphaFoldDB" id="W6XRA0"/>
<dbReference type="HOGENOM" id="CLU_2941378_0_0_1"/>
<keyword evidence="3" id="KW-1185">Reference proteome</keyword>
<keyword evidence="1" id="KW-1133">Transmembrane helix</keyword>
<protein>
    <submittedName>
        <fullName evidence="2">Uncharacterized protein</fullName>
    </submittedName>
</protein>
<gene>
    <name evidence="2" type="ORF">COCCADRAFT_110671</name>
</gene>
<accession>W6XRA0</accession>
<organism evidence="2 3">
    <name type="scientific">Cochliobolus carbonum (strain 26-R-13)</name>
    <name type="common">Maize leaf spot fungus</name>
    <name type="synonym">Bipolaris zeicola</name>
    <dbReference type="NCBI Taxonomy" id="930089"/>
    <lineage>
        <taxon>Eukaryota</taxon>
        <taxon>Fungi</taxon>
        <taxon>Dikarya</taxon>
        <taxon>Ascomycota</taxon>
        <taxon>Pezizomycotina</taxon>
        <taxon>Dothideomycetes</taxon>
        <taxon>Pleosporomycetidae</taxon>
        <taxon>Pleosporales</taxon>
        <taxon>Pleosporineae</taxon>
        <taxon>Pleosporaceae</taxon>
        <taxon>Bipolaris</taxon>
    </lineage>
</organism>
<dbReference type="KEGG" id="bze:COCCADRAFT_110671"/>
<dbReference type="GeneID" id="19144148"/>
<sequence>MTFTPKIERGEYSLLFLADDFRYIVRRNMSSHACRLAEFLPYICSALCFGPIFYMQCSRI</sequence>
<evidence type="ECO:0000256" key="1">
    <source>
        <dbReference type="SAM" id="Phobius"/>
    </source>
</evidence>
<dbReference type="EMBL" id="KI964871">
    <property type="protein sequence ID" value="EUC27840.1"/>
    <property type="molecule type" value="Genomic_DNA"/>
</dbReference>
<evidence type="ECO:0000313" key="3">
    <source>
        <dbReference type="Proteomes" id="UP000053841"/>
    </source>
</evidence>
<reference evidence="2 3" key="1">
    <citation type="journal article" date="2013" name="PLoS Genet.">
        <title>Comparative genome structure, secondary metabolite, and effector coding capacity across Cochliobolus pathogens.</title>
        <authorList>
            <person name="Condon B.J."/>
            <person name="Leng Y."/>
            <person name="Wu D."/>
            <person name="Bushley K.E."/>
            <person name="Ohm R.A."/>
            <person name="Otillar R."/>
            <person name="Martin J."/>
            <person name="Schackwitz W."/>
            <person name="Grimwood J."/>
            <person name="MohdZainudin N."/>
            <person name="Xue C."/>
            <person name="Wang R."/>
            <person name="Manning V.A."/>
            <person name="Dhillon B."/>
            <person name="Tu Z.J."/>
            <person name="Steffenson B.J."/>
            <person name="Salamov A."/>
            <person name="Sun H."/>
            <person name="Lowry S."/>
            <person name="LaButti K."/>
            <person name="Han J."/>
            <person name="Copeland A."/>
            <person name="Lindquist E."/>
            <person name="Barry K."/>
            <person name="Schmutz J."/>
            <person name="Baker S.E."/>
            <person name="Ciuffetti L.M."/>
            <person name="Grigoriev I.V."/>
            <person name="Zhong S."/>
            <person name="Turgeon B.G."/>
        </authorList>
    </citation>
    <scope>NUCLEOTIDE SEQUENCE [LARGE SCALE GENOMIC DNA]</scope>
    <source>
        <strain evidence="2 3">26-R-13</strain>
    </source>
</reference>
<evidence type="ECO:0000313" key="2">
    <source>
        <dbReference type="EMBL" id="EUC27840.1"/>
    </source>
</evidence>
<dbReference type="Proteomes" id="UP000053841">
    <property type="component" value="Unassembled WGS sequence"/>
</dbReference>
<feature type="transmembrane region" description="Helical" evidence="1">
    <location>
        <begin position="39"/>
        <end position="57"/>
    </location>
</feature>
<keyword evidence="1" id="KW-0472">Membrane</keyword>